<keyword evidence="2" id="KW-1133">Transmembrane helix</keyword>
<protein>
    <submittedName>
        <fullName evidence="3">Uncharacterized protein</fullName>
    </submittedName>
</protein>
<reference evidence="3 4" key="1">
    <citation type="journal article" date="2014" name="Genome Biol. Evol.">
        <title>Comparative genomics and transcriptomics analyses reveal divergent lifestyle features of nematode endoparasitic fungus Hirsutella minnesotensis.</title>
        <authorList>
            <person name="Lai Y."/>
            <person name="Liu K."/>
            <person name="Zhang X."/>
            <person name="Zhang X."/>
            <person name="Li K."/>
            <person name="Wang N."/>
            <person name="Shu C."/>
            <person name="Wu Y."/>
            <person name="Wang C."/>
            <person name="Bushley K.E."/>
            <person name="Xiang M."/>
            <person name="Liu X."/>
        </authorList>
    </citation>
    <scope>NUCLEOTIDE SEQUENCE [LARGE SCALE GENOMIC DNA]</scope>
    <source>
        <strain evidence="3 4">3608</strain>
    </source>
</reference>
<feature type="transmembrane region" description="Helical" evidence="2">
    <location>
        <begin position="139"/>
        <end position="157"/>
    </location>
</feature>
<dbReference type="AlphaFoldDB" id="A0A0F8A2X3"/>
<dbReference type="OrthoDB" id="5417811at2759"/>
<evidence type="ECO:0000256" key="2">
    <source>
        <dbReference type="SAM" id="Phobius"/>
    </source>
</evidence>
<keyword evidence="2" id="KW-0472">Membrane</keyword>
<proteinExistence type="predicted"/>
<organism evidence="3 4">
    <name type="scientific">Hirsutella minnesotensis 3608</name>
    <dbReference type="NCBI Taxonomy" id="1043627"/>
    <lineage>
        <taxon>Eukaryota</taxon>
        <taxon>Fungi</taxon>
        <taxon>Dikarya</taxon>
        <taxon>Ascomycota</taxon>
        <taxon>Pezizomycotina</taxon>
        <taxon>Sordariomycetes</taxon>
        <taxon>Hypocreomycetidae</taxon>
        <taxon>Hypocreales</taxon>
        <taxon>Ophiocordycipitaceae</taxon>
        <taxon>Hirsutella</taxon>
    </lineage>
</organism>
<keyword evidence="4" id="KW-1185">Reference proteome</keyword>
<feature type="compositionally biased region" description="Basic and acidic residues" evidence="1">
    <location>
        <begin position="1"/>
        <end position="16"/>
    </location>
</feature>
<evidence type="ECO:0000313" key="4">
    <source>
        <dbReference type="Proteomes" id="UP000054481"/>
    </source>
</evidence>
<dbReference type="EMBL" id="KQ030604">
    <property type="protein sequence ID" value="KJZ70829.1"/>
    <property type="molecule type" value="Genomic_DNA"/>
</dbReference>
<evidence type="ECO:0000256" key="1">
    <source>
        <dbReference type="SAM" id="MobiDB-lite"/>
    </source>
</evidence>
<gene>
    <name evidence="3" type="ORF">HIM_09788</name>
</gene>
<keyword evidence="2" id="KW-0812">Transmembrane</keyword>
<feature type="transmembrane region" description="Helical" evidence="2">
    <location>
        <begin position="169"/>
        <end position="190"/>
    </location>
</feature>
<dbReference type="Proteomes" id="UP000054481">
    <property type="component" value="Unassembled WGS sequence"/>
</dbReference>
<feature type="region of interest" description="Disordered" evidence="1">
    <location>
        <begin position="294"/>
        <end position="323"/>
    </location>
</feature>
<evidence type="ECO:0000313" key="3">
    <source>
        <dbReference type="EMBL" id="KJZ70829.1"/>
    </source>
</evidence>
<name>A0A0F8A2X3_9HYPO</name>
<accession>A0A0F8A2X3</accession>
<feature type="region of interest" description="Disordered" evidence="1">
    <location>
        <begin position="1"/>
        <end position="113"/>
    </location>
</feature>
<feature type="compositionally biased region" description="Low complexity" evidence="1">
    <location>
        <begin position="60"/>
        <end position="78"/>
    </location>
</feature>
<sequence>MDRLRPSRPAKDRRAGNESMSAIEAEQSQSRFAGITNMFGRKNRGVNSTSPDPESAPIVDSTDGRSGSRARSASTPSRQQRRQNQPRREPAMPMSDVPPRPIAGEGDVESGGGQHPRRFFLCLPWVESQRMRTQIKTSILSAVFALLLLGFFLAVTLTKTLKQNEISVLIVLAILAAAALFVFSIVRLLLIKLRPEREQRRGAPVPATLRPNNYAVPSKPIPVLLARDEEAAGIQSETVTSRPPAYGIWRESVRVDPNRLFWKRNDSPAVPPLRNVSRPPSYASDDGVQYVMEARPRPIPTPGRSTYDAEVVEPMRPTAPRYL</sequence>